<dbReference type="EMBL" id="MU006728">
    <property type="protein sequence ID" value="KAF2625011.1"/>
    <property type="molecule type" value="Genomic_DNA"/>
</dbReference>
<evidence type="ECO:0000313" key="1">
    <source>
        <dbReference type="EMBL" id="KAF2625011.1"/>
    </source>
</evidence>
<keyword evidence="2" id="KW-1185">Reference proteome</keyword>
<reference evidence="1" key="1">
    <citation type="journal article" date="2020" name="Stud. Mycol.">
        <title>101 Dothideomycetes genomes: a test case for predicting lifestyles and emergence of pathogens.</title>
        <authorList>
            <person name="Haridas S."/>
            <person name="Albert R."/>
            <person name="Binder M."/>
            <person name="Bloem J."/>
            <person name="Labutti K."/>
            <person name="Salamov A."/>
            <person name="Andreopoulos B."/>
            <person name="Baker S."/>
            <person name="Barry K."/>
            <person name="Bills G."/>
            <person name="Bluhm B."/>
            <person name="Cannon C."/>
            <person name="Castanera R."/>
            <person name="Culley D."/>
            <person name="Daum C."/>
            <person name="Ezra D."/>
            <person name="Gonzalez J."/>
            <person name="Henrissat B."/>
            <person name="Kuo A."/>
            <person name="Liang C."/>
            <person name="Lipzen A."/>
            <person name="Lutzoni F."/>
            <person name="Magnuson J."/>
            <person name="Mondo S."/>
            <person name="Nolan M."/>
            <person name="Ohm R."/>
            <person name="Pangilinan J."/>
            <person name="Park H.-J."/>
            <person name="Ramirez L."/>
            <person name="Alfaro M."/>
            <person name="Sun H."/>
            <person name="Tritt A."/>
            <person name="Yoshinaga Y."/>
            <person name="Zwiers L.-H."/>
            <person name="Turgeon B."/>
            <person name="Goodwin S."/>
            <person name="Spatafora J."/>
            <person name="Crous P."/>
            <person name="Grigoriev I."/>
        </authorList>
    </citation>
    <scope>NUCLEOTIDE SEQUENCE</scope>
    <source>
        <strain evidence="1">CBS 525.71</strain>
    </source>
</reference>
<evidence type="ECO:0000313" key="2">
    <source>
        <dbReference type="Proteomes" id="UP000799754"/>
    </source>
</evidence>
<gene>
    <name evidence="1" type="ORF">BU25DRAFT_493300</name>
</gene>
<protein>
    <submittedName>
        <fullName evidence="1">Uncharacterized protein</fullName>
    </submittedName>
</protein>
<sequence length="459" mass="52181">MSEASGFDYPPPPIVHTEFYSDVFGARLRGHKGNEVVTPTPIATLMFENGRRVPIYEPLSGHEHLFSIQSVSKDNKKTSILRRKKPATDRKGILKRTRSVAQGLTLSCKADVDGNLNATDHTIQDVPGESHTFYIGDIDAFKDFLTRRFDELTMRPLRGIATHWIKFLAPRQIGEWGTYHNMLPSKASTPPWWPRTVIYKEPSHLNKSELFTLAVEIMMVHRKVDVIKRRKGPKHSQEMKKIALNEILPSIFDIAQSYKDHIVQYNLFEGSGNADPGRGKHHTWKPISKPVRELRGKRQRRTVADHLDLEASGDRSKPVDTVTKLRRATHRPQAVLLPQPRTTQSQPNIQTPGQSITAEDSNRKAWEMGTPVWTCEPCTPERSKDDYSFDQSLHWPHLAGEVSAINSHARTIFDQGIMHPPCNMGSHGQPVHPTAWTGFTNQAYHPMQNYLSRYPLQIP</sequence>
<organism evidence="1 2">
    <name type="scientific">Macroventuria anomochaeta</name>
    <dbReference type="NCBI Taxonomy" id="301207"/>
    <lineage>
        <taxon>Eukaryota</taxon>
        <taxon>Fungi</taxon>
        <taxon>Dikarya</taxon>
        <taxon>Ascomycota</taxon>
        <taxon>Pezizomycotina</taxon>
        <taxon>Dothideomycetes</taxon>
        <taxon>Pleosporomycetidae</taxon>
        <taxon>Pleosporales</taxon>
        <taxon>Pleosporineae</taxon>
        <taxon>Didymellaceae</taxon>
        <taxon>Macroventuria</taxon>
    </lineage>
</organism>
<name>A0ACB6RSI6_9PLEO</name>
<comment type="caution">
    <text evidence="1">The sequence shown here is derived from an EMBL/GenBank/DDBJ whole genome shotgun (WGS) entry which is preliminary data.</text>
</comment>
<accession>A0ACB6RSI6</accession>
<proteinExistence type="predicted"/>
<dbReference type="Proteomes" id="UP000799754">
    <property type="component" value="Unassembled WGS sequence"/>
</dbReference>